<dbReference type="AlphaFoldDB" id="A0A8S9SN12"/>
<dbReference type="EMBL" id="QGKX02000004">
    <property type="protein sequence ID" value="KAF3603442.1"/>
    <property type="molecule type" value="Genomic_DNA"/>
</dbReference>
<organism evidence="1 2">
    <name type="scientific">Brassica cretica</name>
    <name type="common">Mustard</name>
    <dbReference type="NCBI Taxonomy" id="69181"/>
    <lineage>
        <taxon>Eukaryota</taxon>
        <taxon>Viridiplantae</taxon>
        <taxon>Streptophyta</taxon>
        <taxon>Embryophyta</taxon>
        <taxon>Tracheophyta</taxon>
        <taxon>Spermatophyta</taxon>
        <taxon>Magnoliopsida</taxon>
        <taxon>eudicotyledons</taxon>
        <taxon>Gunneridae</taxon>
        <taxon>Pentapetalae</taxon>
        <taxon>rosids</taxon>
        <taxon>malvids</taxon>
        <taxon>Brassicales</taxon>
        <taxon>Brassicaceae</taxon>
        <taxon>Brassiceae</taxon>
        <taxon>Brassica</taxon>
    </lineage>
</organism>
<evidence type="ECO:0000313" key="2">
    <source>
        <dbReference type="Proteomes" id="UP000712600"/>
    </source>
</evidence>
<evidence type="ECO:0000313" key="1">
    <source>
        <dbReference type="EMBL" id="KAF3603442.1"/>
    </source>
</evidence>
<dbReference type="Proteomes" id="UP000712600">
    <property type="component" value="Unassembled WGS sequence"/>
</dbReference>
<reference evidence="1" key="1">
    <citation type="submission" date="2019-12" db="EMBL/GenBank/DDBJ databases">
        <title>Genome sequencing and annotation of Brassica cretica.</title>
        <authorList>
            <person name="Studholme D.J."/>
            <person name="Sarris P."/>
        </authorList>
    </citation>
    <scope>NUCLEOTIDE SEQUENCE</scope>
    <source>
        <strain evidence="1">PFS-109/04</strain>
        <tissue evidence="1">Leaf</tissue>
    </source>
</reference>
<comment type="caution">
    <text evidence="1">The sequence shown here is derived from an EMBL/GenBank/DDBJ whole genome shotgun (WGS) entry which is preliminary data.</text>
</comment>
<proteinExistence type="predicted"/>
<name>A0A8S9SN12_BRACR</name>
<protein>
    <submittedName>
        <fullName evidence="1">Uncharacterized protein</fullName>
    </submittedName>
</protein>
<sequence>MQGAVAEEETVVAVDSDLVSLPKCLDENEDDGGLASVLKVVKEARCEFLKEIVPSSLPSLESAVYHMWVPALAFNHHAFEFSEKHGLEWLQLDMNWYVVGFLQANGLATDVKLHSETHKQRMALNSE</sequence>
<accession>A0A8S9SN12</accession>
<gene>
    <name evidence="1" type="ORF">F2Q69_00038226</name>
</gene>